<evidence type="ECO:0000256" key="1">
    <source>
        <dbReference type="RuleBase" id="RU363082"/>
    </source>
</evidence>
<keyword evidence="1" id="KW-0249">Electron transport</keyword>
<proteinExistence type="inferred from homology"/>
<dbReference type="PANTHER" id="PTHR33558:SF1">
    <property type="entry name" value="GLUTAREDOXIN-LIKE PROTEIN C5ORF63 HOMOLOG"/>
    <property type="match status" value="1"/>
</dbReference>
<name>A0AAW0QQI7_9PEZI</name>
<dbReference type="Proteomes" id="UP001392437">
    <property type="component" value="Unassembled WGS sequence"/>
</dbReference>
<protein>
    <recommendedName>
        <fullName evidence="1">Glutaredoxin-like protein</fullName>
    </recommendedName>
</protein>
<dbReference type="InterPro" id="IPR008554">
    <property type="entry name" value="Glutaredoxin-like"/>
</dbReference>
<dbReference type="PANTHER" id="PTHR33558">
    <property type="entry name" value="GLUTAREDOXIN-LIKE PROTEIN C5ORF63 HOMOLOG"/>
    <property type="match status" value="1"/>
</dbReference>
<keyword evidence="3" id="KW-1185">Reference proteome</keyword>
<accession>A0AAW0QQI7</accession>
<gene>
    <name evidence="2" type="ORF">PG999_006086</name>
</gene>
<comment type="similarity">
    <text evidence="1">Belongs to the glutaredoxin family.</text>
</comment>
<dbReference type="Gene3D" id="3.40.30.10">
    <property type="entry name" value="Glutaredoxin"/>
    <property type="match status" value="1"/>
</dbReference>
<dbReference type="InterPro" id="IPR052565">
    <property type="entry name" value="Glutaredoxin-like_YDR286C"/>
</dbReference>
<dbReference type="Pfam" id="PF05768">
    <property type="entry name" value="Glrx-like"/>
    <property type="match status" value="1"/>
</dbReference>
<reference evidence="2 3" key="1">
    <citation type="submission" date="2023-01" db="EMBL/GenBank/DDBJ databases">
        <title>Analysis of 21 Apiospora genomes using comparative genomics revels a genus with tremendous synthesis potential of carbohydrate active enzymes and secondary metabolites.</title>
        <authorList>
            <person name="Sorensen T."/>
        </authorList>
    </citation>
    <scope>NUCLEOTIDE SEQUENCE [LARGE SCALE GENOMIC DNA]</scope>
    <source>
        <strain evidence="2 3">CBS 117206</strain>
    </source>
</reference>
<dbReference type="InterPro" id="IPR036249">
    <property type="entry name" value="Thioredoxin-like_sf"/>
</dbReference>
<dbReference type="EMBL" id="JAQQWP010000006">
    <property type="protein sequence ID" value="KAK8114017.1"/>
    <property type="molecule type" value="Genomic_DNA"/>
</dbReference>
<comment type="caution">
    <text evidence="2">The sequence shown here is derived from an EMBL/GenBank/DDBJ whole genome shotgun (WGS) entry which is preliminary data.</text>
</comment>
<organism evidence="2 3">
    <name type="scientific">Apiospora kogelbergensis</name>
    <dbReference type="NCBI Taxonomy" id="1337665"/>
    <lineage>
        <taxon>Eukaryota</taxon>
        <taxon>Fungi</taxon>
        <taxon>Dikarya</taxon>
        <taxon>Ascomycota</taxon>
        <taxon>Pezizomycotina</taxon>
        <taxon>Sordariomycetes</taxon>
        <taxon>Xylariomycetidae</taxon>
        <taxon>Amphisphaeriales</taxon>
        <taxon>Apiosporaceae</taxon>
        <taxon>Apiospora</taxon>
    </lineage>
</organism>
<keyword evidence="1" id="KW-0813">Transport</keyword>
<evidence type="ECO:0000313" key="3">
    <source>
        <dbReference type="Proteomes" id="UP001392437"/>
    </source>
</evidence>
<evidence type="ECO:0000313" key="2">
    <source>
        <dbReference type="EMBL" id="KAK8114017.1"/>
    </source>
</evidence>
<dbReference type="AlphaFoldDB" id="A0AAW0QQI7"/>
<dbReference type="SUPFAM" id="SSF52833">
    <property type="entry name" value="Thioredoxin-like"/>
    <property type="match status" value="1"/>
</dbReference>
<sequence length="108" mass="12368">MRATARLFRHACRITLFTRENCGLCTQARSVLSNVWDARPFEYKEVDIIKDESVPRWRDLYEFDVPVIHVSKATASEEHPTSASKALKLMHRFTVDDVKAKMDAAEAA</sequence>